<evidence type="ECO:0000256" key="1">
    <source>
        <dbReference type="ARBA" id="ARBA00008600"/>
    </source>
</evidence>
<name>C3YEI4_BRAFL</name>
<proteinExistence type="inferred from homology"/>
<dbReference type="Pfam" id="PF07713">
    <property type="entry name" value="DUF1604"/>
    <property type="match status" value="1"/>
</dbReference>
<dbReference type="AlphaFoldDB" id="C3YEI4"/>
<dbReference type="PANTHER" id="PTHR13384:SF19">
    <property type="entry name" value="G PATCH DOMAIN-CONTAINING PROTEIN 1"/>
    <property type="match status" value="1"/>
</dbReference>
<dbReference type="eggNOG" id="KOG2138">
    <property type="taxonomic scope" value="Eukaryota"/>
</dbReference>
<dbReference type="InterPro" id="IPR000467">
    <property type="entry name" value="G_patch_dom"/>
</dbReference>
<dbReference type="EMBL" id="GG666506">
    <property type="protein sequence ID" value="EEN61286.1"/>
    <property type="molecule type" value="Genomic_DNA"/>
</dbReference>
<dbReference type="STRING" id="7739.C3YEI4"/>
<comment type="similarity">
    <text evidence="1">Belongs to the GPATCH1 family.</text>
</comment>
<evidence type="ECO:0000259" key="3">
    <source>
        <dbReference type="PROSITE" id="PS50174"/>
    </source>
</evidence>
<evidence type="ECO:0000256" key="2">
    <source>
        <dbReference type="SAM" id="MobiDB-lite"/>
    </source>
</evidence>
<protein>
    <recommendedName>
        <fullName evidence="3">G-patch domain-containing protein</fullName>
    </recommendedName>
</protein>
<evidence type="ECO:0000313" key="4">
    <source>
        <dbReference type="EMBL" id="EEN61286.1"/>
    </source>
</evidence>
<dbReference type="PANTHER" id="PTHR13384">
    <property type="entry name" value="G PATCH DOMAIN-CONTAINING PROTEIN 1"/>
    <property type="match status" value="1"/>
</dbReference>
<dbReference type="InParanoid" id="C3YEI4"/>
<feature type="compositionally biased region" description="Pro residues" evidence="2">
    <location>
        <begin position="281"/>
        <end position="290"/>
    </location>
</feature>
<gene>
    <name evidence="4" type="ORF">BRAFLDRAFT_127770</name>
</gene>
<sequence length="457" mass="51097">MSAEDSDDDLVYHGTPLPPLQEGWTPATFVSSRSSKAGQLQQRPEDFMDDEDMGEFGIAPKTVTTTREFLSEEKEDVRRKRAAAAADQHSVLPALLQDLIIPARESIGVRLLRRMGWRDGAGIGAKVRRKIKMKRQTEAFEEEDDDIYTTDSMANYDFSAAGVEVDAKTHHKQTGHGRQMSSIETKAPEGFKLSARAAAPKQVFPPPVVPRDFKPLHRFSGSEKGGAEPGGRHSLTALQRAQALGEKPPLEQMSVFDLISTADKEAIKTAQLHKPVTAAAPAPPASPAPPAVHTDRQAEQATTTTPGNFRPFPRDADKQQRYDDYVRAAKSGAKDPMPAMPSGMTEWEREREREEFLHAYRLYQPLHGLMANCFTRGTHQDQPTTGQPHGPSQESKKSKHKHKKKSKKKRRWRDEREDSGSERESSEESGDEVKSDLLNDHLLHRYIETFLTIVHKS</sequence>
<accession>C3YEI4</accession>
<feature type="region of interest" description="Disordered" evidence="2">
    <location>
        <begin position="329"/>
        <end position="348"/>
    </location>
</feature>
<feature type="region of interest" description="Disordered" evidence="2">
    <location>
        <begin position="277"/>
        <end position="321"/>
    </location>
</feature>
<feature type="compositionally biased region" description="Basic residues" evidence="2">
    <location>
        <begin position="397"/>
        <end position="411"/>
    </location>
</feature>
<feature type="region of interest" description="Disordered" evidence="2">
    <location>
        <begin position="376"/>
        <end position="437"/>
    </location>
</feature>
<feature type="region of interest" description="Disordered" evidence="2">
    <location>
        <begin position="1"/>
        <end position="53"/>
    </location>
</feature>
<dbReference type="GO" id="GO:0006397">
    <property type="term" value="P:mRNA processing"/>
    <property type="evidence" value="ECO:0007669"/>
    <property type="project" value="InterPro"/>
</dbReference>
<feature type="compositionally biased region" description="Basic and acidic residues" evidence="2">
    <location>
        <begin position="312"/>
        <end position="321"/>
    </location>
</feature>
<feature type="compositionally biased region" description="Polar residues" evidence="2">
    <location>
        <begin position="28"/>
        <end position="42"/>
    </location>
</feature>
<feature type="domain" description="G-patch" evidence="3">
    <location>
        <begin position="104"/>
        <end position="124"/>
    </location>
</feature>
<dbReference type="GO" id="GO:0003676">
    <property type="term" value="F:nucleic acid binding"/>
    <property type="evidence" value="ECO:0007669"/>
    <property type="project" value="InterPro"/>
</dbReference>
<organism>
    <name type="scientific">Branchiostoma floridae</name>
    <name type="common">Florida lancelet</name>
    <name type="synonym">Amphioxus</name>
    <dbReference type="NCBI Taxonomy" id="7739"/>
    <lineage>
        <taxon>Eukaryota</taxon>
        <taxon>Metazoa</taxon>
        <taxon>Chordata</taxon>
        <taxon>Cephalochordata</taxon>
        <taxon>Leptocardii</taxon>
        <taxon>Amphioxiformes</taxon>
        <taxon>Branchiostomatidae</taxon>
        <taxon>Branchiostoma</taxon>
    </lineage>
</organism>
<dbReference type="Pfam" id="PF26093">
    <property type="entry name" value="HTH_TGH"/>
    <property type="match status" value="1"/>
</dbReference>
<reference evidence="4" key="1">
    <citation type="journal article" date="2008" name="Nature">
        <title>The amphioxus genome and the evolution of the chordate karyotype.</title>
        <authorList>
            <consortium name="US DOE Joint Genome Institute (JGI-PGF)"/>
            <person name="Putnam N.H."/>
            <person name="Butts T."/>
            <person name="Ferrier D.E.K."/>
            <person name="Furlong R.F."/>
            <person name="Hellsten U."/>
            <person name="Kawashima T."/>
            <person name="Robinson-Rechavi M."/>
            <person name="Shoguchi E."/>
            <person name="Terry A."/>
            <person name="Yu J.-K."/>
            <person name="Benito-Gutierrez E.L."/>
            <person name="Dubchak I."/>
            <person name="Garcia-Fernandez J."/>
            <person name="Gibson-Brown J.J."/>
            <person name="Grigoriev I.V."/>
            <person name="Horton A.C."/>
            <person name="de Jong P.J."/>
            <person name="Jurka J."/>
            <person name="Kapitonov V.V."/>
            <person name="Kohara Y."/>
            <person name="Kuroki Y."/>
            <person name="Lindquist E."/>
            <person name="Lucas S."/>
            <person name="Osoegawa K."/>
            <person name="Pennacchio L.A."/>
            <person name="Salamov A.A."/>
            <person name="Satou Y."/>
            <person name="Sauka-Spengler T."/>
            <person name="Schmutz J."/>
            <person name="Shin-I T."/>
            <person name="Toyoda A."/>
            <person name="Bronner-Fraser M."/>
            <person name="Fujiyama A."/>
            <person name="Holland L.Z."/>
            <person name="Holland P.W.H."/>
            <person name="Satoh N."/>
            <person name="Rokhsar D.S."/>
        </authorList>
    </citation>
    <scope>NUCLEOTIDE SEQUENCE [LARGE SCALE GENOMIC DNA]</scope>
    <source>
        <strain evidence="4">S238N-H82</strain>
        <tissue evidence="4">Testes</tissue>
    </source>
</reference>
<feature type="compositionally biased region" description="Basic and acidic residues" evidence="2">
    <location>
        <begin position="412"/>
        <end position="437"/>
    </location>
</feature>
<feature type="compositionally biased region" description="Polar residues" evidence="2">
    <location>
        <begin position="376"/>
        <end position="393"/>
    </location>
</feature>
<dbReference type="PROSITE" id="PS50174">
    <property type="entry name" value="G_PATCH"/>
    <property type="match status" value="1"/>
</dbReference>
<dbReference type="InterPro" id="IPR011666">
    <property type="entry name" value="DUF1604"/>
</dbReference>
<dbReference type="Pfam" id="PF01585">
    <property type="entry name" value="G-patch"/>
    <property type="match status" value="1"/>
</dbReference>